<dbReference type="PANTHER" id="PTHR38013">
    <property type="entry name" value="GLYCOPROTEIN/POLYSACCHARIDE METABOLISM"/>
    <property type="match status" value="1"/>
</dbReference>
<comment type="caution">
    <text evidence="2">The sequence shown here is derived from an EMBL/GenBank/DDBJ whole genome shotgun (WGS) entry which is preliminary data.</text>
</comment>
<dbReference type="EMBL" id="BSYJ01000002">
    <property type="protein sequence ID" value="GMG86925.1"/>
    <property type="molecule type" value="Genomic_DNA"/>
</dbReference>
<keyword evidence="3" id="KW-1185">Reference proteome</keyword>
<proteinExistence type="predicted"/>
<dbReference type="PANTHER" id="PTHR38013:SF1">
    <property type="entry name" value="GLYCOPROTEIN_POLYSACCHARIDE METABOLISM"/>
    <property type="match status" value="1"/>
</dbReference>
<sequence>MAQITGVATYRERMLLPPGATFEAVLEDISIADKAALELGRTTISKVSGPPFAFSIPYAPGIIEENHRYAVRARITVDGQLWFTSDTVHPVLTYDAGSSVEILLRRVGQQPGQKKPPTPEDNIKEGPQ</sequence>
<name>A0ABQ6LXW8_9GAMM</name>
<dbReference type="Pfam" id="PF09619">
    <property type="entry name" value="YscW"/>
    <property type="match status" value="1"/>
</dbReference>
<gene>
    <name evidence="2" type="ORF">MNKW57_12460</name>
</gene>
<evidence type="ECO:0008006" key="4">
    <source>
        <dbReference type="Google" id="ProtNLM"/>
    </source>
</evidence>
<dbReference type="InterPro" id="IPR039366">
    <property type="entry name" value="Pilotin"/>
</dbReference>
<feature type="region of interest" description="Disordered" evidence="1">
    <location>
        <begin position="107"/>
        <end position="128"/>
    </location>
</feature>
<evidence type="ECO:0000313" key="3">
    <source>
        <dbReference type="Proteomes" id="UP001224392"/>
    </source>
</evidence>
<dbReference type="Proteomes" id="UP001224392">
    <property type="component" value="Unassembled WGS sequence"/>
</dbReference>
<feature type="compositionally biased region" description="Basic and acidic residues" evidence="1">
    <location>
        <begin position="117"/>
        <end position="128"/>
    </location>
</feature>
<accession>A0ABQ6LXW8</accession>
<evidence type="ECO:0000256" key="1">
    <source>
        <dbReference type="SAM" id="MobiDB-lite"/>
    </source>
</evidence>
<protein>
    <recommendedName>
        <fullName evidence="4">Lipoprotein</fullName>
    </recommendedName>
</protein>
<reference evidence="2 3" key="1">
    <citation type="submission" date="2023-04" db="EMBL/GenBank/DDBJ databases">
        <title>Marinobulbifer ophiurae gen. nov., sp. Nov., isolate from tissue of brittle star Ophioplocus japonicus.</title>
        <authorList>
            <person name="Kawano K."/>
            <person name="Sawayama S."/>
            <person name="Nakagawa S."/>
        </authorList>
    </citation>
    <scope>NUCLEOTIDE SEQUENCE [LARGE SCALE GENOMIC DNA]</scope>
    <source>
        <strain evidence="2 3">NKW57</strain>
    </source>
</reference>
<evidence type="ECO:0000313" key="2">
    <source>
        <dbReference type="EMBL" id="GMG86925.1"/>
    </source>
</evidence>
<organism evidence="2 3">
    <name type="scientific">Biformimicrobium ophioploci</name>
    <dbReference type="NCBI Taxonomy" id="3036711"/>
    <lineage>
        <taxon>Bacteria</taxon>
        <taxon>Pseudomonadati</taxon>
        <taxon>Pseudomonadota</taxon>
        <taxon>Gammaproteobacteria</taxon>
        <taxon>Cellvibrionales</taxon>
        <taxon>Microbulbiferaceae</taxon>
        <taxon>Biformimicrobium</taxon>
    </lineage>
</organism>
<dbReference type="InterPro" id="IPR053196">
    <property type="entry name" value="Lipoprotein_YbaY-like"/>
</dbReference>